<keyword evidence="2" id="KW-1185">Reference proteome</keyword>
<evidence type="ECO:0000313" key="2">
    <source>
        <dbReference type="Proteomes" id="UP000824881"/>
    </source>
</evidence>
<proteinExistence type="predicted"/>
<protein>
    <submittedName>
        <fullName evidence="1">Uncharacterized protein</fullName>
    </submittedName>
</protein>
<sequence>MPPNYQPKTAIVTGAAQGIGRAIAIQLASDGFAVVISDIASKQDLMDVVAAEIKLKNAESQTLVVPADVSSEADVNKLVAKTKDTFGGLDVMVANAGICLANPILDVTIQEWDKLFSINVRGVLLCYQAAARLMIEQKRGGRIIGGGTPVMYLFRCSSLSQGASSIAGKKGSGNLSAYSASKFAVRSLTQSAACEWGAHGITVNAYAPGTIETPMLHDAEATIITPSGAGLISQLKASTALRRCGQPEEIANFVSMLASEKSSYMTGQTITIDGGIWFD</sequence>
<dbReference type="Proteomes" id="UP000824881">
    <property type="component" value="Unassembled WGS sequence"/>
</dbReference>
<gene>
    <name evidence="1" type="ORF">CCMSSC00406_0007498</name>
</gene>
<dbReference type="EMBL" id="WQMT02000002">
    <property type="protein sequence ID" value="KAG9225641.1"/>
    <property type="molecule type" value="Genomic_DNA"/>
</dbReference>
<accession>A0ACB7J6D4</accession>
<evidence type="ECO:0000313" key="1">
    <source>
        <dbReference type="EMBL" id="KAG9225641.1"/>
    </source>
</evidence>
<comment type="caution">
    <text evidence="1">The sequence shown here is derived from an EMBL/GenBank/DDBJ whole genome shotgun (WGS) entry which is preliminary data.</text>
</comment>
<name>A0ACB7J6D4_PLECO</name>
<reference evidence="1 2" key="1">
    <citation type="journal article" date="2021" name="Appl. Environ. Microbiol.">
        <title>Genetic linkage and physical mapping for an oyster mushroom Pleurotus cornucopiae and QTL analysis for the trait cap color.</title>
        <authorList>
            <person name="Zhang Y."/>
            <person name="Gao W."/>
            <person name="Sonnenberg A."/>
            <person name="Chen Q."/>
            <person name="Zhang J."/>
            <person name="Huang C."/>
        </authorList>
    </citation>
    <scope>NUCLEOTIDE SEQUENCE [LARGE SCALE GENOMIC DNA]</scope>
    <source>
        <strain evidence="1">CCMSSC00406</strain>
    </source>
</reference>
<organism evidence="1 2">
    <name type="scientific">Pleurotus cornucopiae</name>
    <name type="common">Cornucopia mushroom</name>
    <dbReference type="NCBI Taxonomy" id="5321"/>
    <lineage>
        <taxon>Eukaryota</taxon>
        <taxon>Fungi</taxon>
        <taxon>Dikarya</taxon>
        <taxon>Basidiomycota</taxon>
        <taxon>Agaricomycotina</taxon>
        <taxon>Agaricomycetes</taxon>
        <taxon>Agaricomycetidae</taxon>
        <taxon>Agaricales</taxon>
        <taxon>Pleurotineae</taxon>
        <taxon>Pleurotaceae</taxon>
        <taxon>Pleurotus</taxon>
    </lineage>
</organism>